<reference evidence="1 2" key="1">
    <citation type="journal article" date="2017" name="Int. J. Syst. Evol. Microbiol.">
        <title>Marinicauda algicola sp. nov., isolated from a marine red alga Rhodosorus marinus.</title>
        <authorList>
            <person name="Jeong S.E."/>
            <person name="Jeon S.H."/>
            <person name="Chun B.H."/>
            <person name="Kim D.W."/>
            <person name="Jeon C.O."/>
        </authorList>
    </citation>
    <scope>NUCLEOTIDE SEQUENCE [LARGE SCALE GENOMIC DNA]</scope>
    <source>
        <strain evidence="1 2">JCM 31718</strain>
    </source>
</reference>
<keyword evidence="2" id="KW-1185">Reference proteome</keyword>
<evidence type="ECO:0000313" key="2">
    <source>
        <dbReference type="Proteomes" id="UP000308054"/>
    </source>
</evidence>
<dbReference type="EMBL" id="SRXW01000002">
    <property type="protein sequence ID" value="TGY89097.1"/>
    <property type="molecule type" value="Genomic_DNA"/>
</dbReference>
<protein>
    <submittedName>
        <fullName evidence="1">DUF3445 domain-containing protein</fullName>
    </submittedName>
</protein>
<organism evidence="1 2">
    <name type="scientific">Marinicauda algicola</name>
    <dbReference type="NCBI Taxonomy" id="2029849"/>
    <lineage>
        <taxon>Bacteria</taxon>
        <taxon>Pseudomonadati</taxon>
        <taxon>Pseudomonadota</taxon>
        <taxon>Alphaproteobacteria</taxon>
        <taxon>Maricaulales</taxon>
        <taxon>Maricaulaceae</taxon>
        <taxon>Marinicauda</taxon>
    </lineage>
</organism>
<sequence length="268" mass="29129">MRRPPFTPFLAGPPDFQVGLKPIAPEDWLLPDSEASILAWRQELIAREPDCYRRDPAFGAAEAEAARLVLKAAGAALPEVPALPEAATHVSDDLVVLHRDAAGNWRVGAILLTSPTFFSAGHAFEKGLEALHAPVPDGSRLAHRIARVFDGLREGLVLERFNWTLQAGPDRFTPDGEPLRRRARAAAPDAAESLLHLRVERQTIARLPRSGGVLFTIRVAIDPVAAIAPAHRAALAAAWRGISPAGFAYKNWQAVDPLAQALFRRWGV</sequence>
<comment type="caution">
    <text evidence="1">The sequence shown here is derived from an EMBL/GenBank/DDBJ whole genome shotgun (WGS) entry which is preliminary data.</text>
</comment>
<dbReference type="RefSeq" id="WP_135995636.1">
    <property type="nucleotide sequence ID" value="NZ_CP071057.1"/>
</dbReference>
<name>A0A4S2H0M9_9PROT</name>
<gene>
    <name evidence="1" type="ORF">E5163_08185</name>
</gene>
<proteinExistence type="predicted"/>
<evidence type="ECO:0000313" key="1">
    <source>
        <dbReference type="EMBL" id="TGY89097.1"/>
    </source>
</evidence>
<dbReference type="AlphaFoldDB" id="A0A4S2H0M9"/>
<dbReference type="Pfam" id="PF11927">
    <property type="entry name" value="HODM_asu-like"/>
    <property type="match status" value="1"/>
</dbReference>
<dbReference type="Proteomes" id="UP000308054">
    <property type="component" value="Unassembled WGS sequence"/>
</dbReference>
<dbReference type="InterPro" id="IPR021848">
    <property type="entry name" value="HODM_asu-like"/>
</dbReference>
<accession>A0A4S2H0M9</accession>
<dbReference type="OrthoDB" id="5242510at2"/>